<keyword evidence="2" id="KW-1133">Transmembrane helix</keyword>
<evidence type="ECO:0000313" key="3">
    <source>
        <dbReference type="EMBL" id="KAJ3513002.1"/>
    </source>
</evidence>
<organism evidence="3 4">
    <name type="scientific">Agrocybe chaxingu</name>
    <dbReference type="NCBI Taxonomy" id="84603"/>
    <lineage>
        <taxon>Eukaryota</taxon>
        <taxon>Fungi</taxon>
        <taxon>Dikarya</taxon>
        <taxon>Basidiomycota</taxon>
        <taxon>Agaricomycotina</taxon>
        <taxon>Agaricomycetes</taxon>
        <taxon>Agaricomycetidae</taxon>
        <taxon>Agaricales</taxon>
        <taxon>Agaricineae</taxon>
        <taxon>Strophariaceae</taxon>
        <taxon>Agrocybe</taxon>
    </lineage>
</organism>
<dbReference type="OrthoDB" id="2607755at2759"/>
<keyword evidence="2" id="KW-0812">Transmembrane</keyword>
<feature type="region of interest" description="Disordered" evidence="1">
    <location>
        <begin position="69"/>
        <end position="91"/>
    </location>
</feature>
<evidence type="ECO:0000256" key="2">
    <source>
        <dbReference type="SAM" id="Phobius"/>
    </source>
</evidence>
<reference evidence="3" key="1">
    <citation type="submission" date="2022-07" db="EMBL/GenBank/DDBJ databases">
        <title>Genome Sequence of Agrocybe chaxingu.</title>
        <authorList>
            <person name="Buettner E."/>
        </authorList>
    </citation>
    <scope>NUCLEOTIDE SEQUENCE</scope>
    <source>
        <strain evidence="3">MP-N11</strain>
    </source>
</reference>
<dbReference type="AlphaFoldDB" id="A0A9W8K560"/>
<dbReference type="Proteomes" id="UP001148786">
    <property type="component" value="Unassembled WGS sequence"/>
</dbReference>
<keyword evidence="4" id="KW-1185">Reference proteome</keyword>
<comment type="caution">
    <text evidence="3">The sequence shown here is derived from an EMBL/GenBank/DDBJ whole genome shotgun (WGS) entry which is preliminary data.</text>
</comment>
<evidence type="ECO:0000256" key="1">
    <source>
        <dbReference type="SAM" id="MobiDB-lite"/>
    </source>
</evidence>
<feature type="transmembrane region" description="Helical" evidence="2">
    <location>
        <begin position="104"/>
        <end position="124"/>
    </location>
</feature>
<dbReference type="EMBL" id="JANKHO010000223">
    <property type="protein sequence ID" value="KAJ3513002.1"/>
    <property type="molecule type" value="Genomic_DNA"/>
</dbReference>
<protein>
    <submittedName>
        <fullName evidence="3">Uncharacterized protein</fullName>
    </submittedName>
</protein>
<name>A0A9W8K560_9AGAR</name>
<sequence>MSTFGKGIGHVVASAWRRTQPKVVRLPTGSSVKIFEQKPPAWARWALALVAVDIMVSTSAVDIVWNTWGTPAPPSDDDPKPTNPENGDEVVPPKMVLRPAWQRASTGVLFFISGFAVAGFVLAARSRLVNSLTYVRGPRPQIFLQTPNHHPNYGLQFALKDCSLISGNAEQMMLDTRTQGRWVLNVRGTPFALLMTFTATFSIQLTDTETMVVPLVPLPGLPQECVEGYAKMVKGADFAWGLNLAGGRPGSMMLSFFSPSAPHEL</sequence>
<gene>
    <name evidence="3" type="ORF">NLJ89_g3187</name>
</gene>
<proteinExistence type="predicted"/>
<accession>A0A9W8K560</accession>
<evidence type="ECO:0000313" key="4">
    <source>
        <dbReference type="Proteomes" id="UP001148786"/>
    </source>
</evidence>
<keyword evidence="2" id="KW-0472">Membrane</keyword>